<dbReference type="GO" id="GO:0051301">
    <property type="term" value="P:cell division"/>
    <property type="evidence" value="ECO:0007669"/>
    <property type="project" value="UniProtKB-KW"/>
</dbReference>
<evidence type="ECO:0000256" key="11">
    <source>
        <dbReference type="ARBA" id="ARBA00022827"/>
    </source>
</evidence>
<accession>A0AAV2VHP6</accession>
<dbReference type="Pfam" id="PF01565">
    <property type="entry name" value="FAD_binding_4"/>
    <property type="match status" value="1"/>
</dbReference>
<dbReference type="GO" id="GO:0005829">
    <property type="term" value="C:cytosol"/>
    <property type="evidence" value="ECO:0007669"/>
    <property type="project" value="TreeGrafter"/>
</dbReference>
<keyword evidence="9 20" id="KW-0132">Cell division</keyword>
<comment type="function">
    <text evidence="2 20">Cell wall formation.</text>
</comment>
<gene>
    <name evidence="20 22" type="primary">murB</name>
    <name evidence="22" type="ORF">VIBNISOn1_1030003</name>
</gene>
<dbReference type="AlphaFoldDB" id="A0AAV2VHP6"/>
<dbReference type="RefSeq" id="WP_022610104.1">
    <property type="nucleotide sequence ID" value="NZ_LK391965.1"/>
</dbReference>
<proteinExistence type="inferred from homology"/>
<keyword evidence="13 20" id="KW-0133">Cell shape</keyword>
<comment type="pathway">
    <text evidence="4 20">Cell wall biogenesis; peptidoglycan biosynthesis.</text>
</comment>
<evidence type="ECO:0000256" key="13">
    <source>
        <dbReference type="ARBA" id="ARBA00022960"/>
    </source>
</evidence>
<name>A0AAV2VHP6_9VIBR</name>
<dbReference type="HAMAP" id="MF_00037">
    <property type="entry name" value="MurB"/>
    <property type="match status" value="1"/>
</dbReference>
<evidence type="ECO:0000256" key="17">
    <source>
        <dbReference type="ARBA" id="ARBA00023316"/>
    </source>
</evidence>
<dbReference type="PANTHER" id="PTHR21071:SF4">
    <property type="entry name" value="UDP-N-ACETYLENOLPYRUVOYLGLUCOSAMINE REDUCTASE"/>
    <property type="match status" value="1"/>
</dbReference>
<evidence type="ECO:0000256" key="16">
    <source>
        <dbReference type="ARBA" id="ARBA00023306"/>
    </source>
</evidence>
<keyword evidence="12 20" id="KW-0521">NADP</keyword>
<feature type="active site" evidence="20">
    <location>
        <position position="163"/>
    </location>
</feature>
<dbReference type="InterPro" id="IPR016166">
    <property type="entry name" value="FAD-bd_PCMH"/>
</dbReference>
<evidence type="ECO:0000256" key="5">
    <source>
        <dbReference type="ARBA" id="ARBA00010485"/>
    </source>
</evidence>
<reference evidence="22 23" key="1">
    <citation type="journal article" date="2013" name="ISME J.">
        <title>Comparative genomics of pathogenic lineages of Vibrio nigripulchritudo identifies virulence-associated traits.</title>
        <authorList>
            <person name="Goudenege D."/>
            <person name="Labreuche Y."/>
            <person name="Krin E."/>
            <person name="Ansquer D."/>
            <person name="Mangenot S."/>
            <person name="Calteau A."/>
            <person name="Medigue C."/>
            <person name="Mazel D."/>
            <person name="Polz M.F."/>
            <person name="Le Roux F."/>
        </authorList>
    </citation>
    <scope>NUCLEOTIDE SEQUENCE [LARGE SCALE GENOMIC DNA]</scope>
    <source>
        <strain evidence="22 23">SOn1</strain>
    </source>
</reference>
<comment type="cofactor">
    <cofactor evidence="1 20">
        <name>FAD</name>
        <dbReference type="ChEBI" id="CHEBI:57692"/>
    </cofactor>
</comment>
<comment type="similarity">
    <text evidence="5 20">Belongs to the MurB family.</text>
</comment>
<evidence type="ECO:0000256" key="10">
    <source>
        <dbReference type="ARBA" id="ARBA00022630"/>
    </source>
</evidence>
<evidence type="ECO:0000259" key="21">
    <source>
        <dbReference type="PROSITE" id="PS51387"/>
    </source>
</evidence>
<dbReference type="Proteomes" id="UP000018211">
    <property type="component" value="Unassembled WGS sequence"/>
</dbReference>
<keyword evidence="17 20" id="KW-0961">Cell wall biogenesis/degradation</keyword>
<comment type="subcellular location">
    <subcellularLocation>
        <location evidence="3 20">Cytoplasm</location>
    </subcellularLocation>
</comment>
<evidence type="ECO:0000256" key="18">
    <source>
        <dbReference type="ARBA" id="ARBA00031026"/>
    </source>
</evidence>
<dbReference type="GO" id="GO:0071555">
    <property type="term" value="P:cell wall organization"/>
    <property type="evidence" value="ECO:0007669"/>
    <property type="project" value="UniProtKB-KW"/>
</dbReference>
<dbReference type="InterPro" id="IPR003170">
    <property type="entry name" value="MurB"/>
</dbReference>
<protein>
    <recommendedName>
        <fullName evidence="7 20">UDP-N-acetylenolpyruvoylglucosamine reductase</fullName>
        <ecNumber evidence="6 20">1.3.1.98</ecNumber>
    </recommendedName>
    <alternativeName>
        <fullName evidence="18 20">UDP-N-acetylmuramate dehydrogenase</fullName>
    </alternativeName>
</protein>
<dbReference type="GO" id="GO:0009252">
    <property type="term" value="P:peptidoglycan biosynthetic process"/>
    <property type="evidence" value="ECO:0007669"/>
    <property type="project" value="UniProtKB-UniRule"/>
</dbReference>
<evidence type="ECO:0000256" key="14">
    <source>
        <dbReference type="ARBA" id="ARBA00022984"/>
    </source>
</evidence>
<evidence type="ECO:0000256" key="7">
    <source>
        <dbReference type="ARBA" id="ARBA00015188"/>
    </source>
</evidence>
<dbReference type="Gene3D" id="3.30.43.10">
    <property type="entry name" value="Uridine Diphospho-n-acetylenolpyruvylglucosamine Reductase, domain 2"/>
    <property type="match status" value="1"/>
</dbReference>
<comment type="catalytic activity">
    <reaction evidence="19 20">
        <text>UDP-N-acetyl-alpha-D-muramate + NADP(+) = UDP-N-acetyl-3-O-(1-carboxyvinyl)-alpha-D-glucosamine + NADPH + H(+)</text>
        <dbReference type="Rhea" id="RHEA:12248"/>
        <dbReference type="ChEBI" id="CHEBI:15378"/>
        <dbReference type="ChEBI" id="CHEBI:57783"/>
        <dbReference type="ChEBI" id="CHEBI:58349"/>
        <dbReference type="ChEBI" id="CHEBI:68483"/>
        <dbReference type="ChEBI" id="CHEBI:70757"/>
        <dbReference type="EC" id="1.3.1.98"/>
    </reaction>
</comment>
<dbReference type="PROSITE" id="PS51387">
    <property type="entry name" value="FAD_PCMH"/>
    <property type="match status" value="1"/>
</dbReference>
<comment type="caution">
    <text evidence="22">The sequence shown here is derived from an EMBL/GenBank/DDBJ whole genome shotgun (WGS) entry which is preliminary data.</text>
</comment>
<dbReference type="InterPro" id="IPR006094">
    <property type="entry name" value="Oxid_FAD_bind_N"/>
</dbReference>
<evidence type="ECO:0000313" key="23">
    <source>
        <dbReference type="Proteomes" id="UP000018211"/>
    </source>
</evidence>
<dbReference type="PANTHER" id="PTHR21071">
    <property type="entry name" value="UDP-N-ACETYLENOLPYRUVOYLGLUCOSAMINE REDUCTASE"/>
    <property type="match status" value="1"/>
</dbReference>
<evidence type="ECO:0000256" key="6">
    <source>
        <dbReference type="ARBA" id="ARBA00012518"/>
    </source>
</evidence>
<organism evidence="22 23">
    <name type="scientific">Vibrio nigripulchritudo SOn1</name>
    <dbReference type="NCBI Taxonomy" id="1238450"/>
    <lineage>
        <taxon>Bacteria</taxon>
        <taxon>Pseudomonadati</taxon>
        <taxon>Pseudomonadota</taxon>
        <taxon>Gammaproteobacteria</taxon>
        <taxon>Vibrionales</taxon>
        <taxon>Vibrionaceae</taxon>
        <taxon>Vibrio</taxon>
    </lineage>
</organism>
<dbReference type="InterPro" id="IPR011601">
    <property type="entry name" value="MurB_C"/>
</dbReference>
<feature type="active site" description="Proton donor" evidence="20">
    <location>
        <position position="233"/>
    </location>
</feature>
<keyword evidence="11 20" id="KW-0274">FAD</keyword>
<dbReference type="InterPro" id="IPR016167">
    <property type="entry name" value="FAD-bd_PCMH_sub1"/>
</dbReference>
<dbReference type="EC" id="1.3.1.98" evidence="6 20"/>
<dbReference type="InterPro" id="IPR036635">
    <property type="entry name" value="MurB_C_sf"/>
</dbReference>
<feature type="domain" description="FAD-binding PCMH-type" evidence="21">
    <location>
        <begin position="17"/>
        <end position="187"/>
    </location>
</feature>
<dbReference type="InterPro" id="IPR036318">
    <property type="entry name" value="FAD-bd_PCMH-like_sf"/>
</dbReference>
<evidence type="ECO:0000256" key="19">
    <source>
        <dbReference type="ARBA" id="ARBA00048914"/>
    </source>
</evidence>
<dbReference type="Gene3D" id="3.90.78.10">
    <property type="entry name" value="UDP-N-acetylenolpyruvoylglucosamine reductase, C-terminal domain"/>
    <property type="match status" value="1"/>
</dbReference>
<evidence type="ECO:0000256" key="8">
    <source>
        <dbReference type="ARBA" id="ARBA00022490"/>
    </source>
</evidence>
<dbReference type="NCBIfam" id="NF000755">
    <property type="entry name" value="PRK00046.1"/>
    <property type="match status" value="1"/>
</dbReference>
<evidence type="ECO:0000256" key="2">
    <source>
        <dbReference type="ARBA" id="ARBA00003921"/>
    </source>
</evidence>
<keyword evidence="15 20" id="KW-0560">Oxidoreductase</keyword>
<dbReference type="EMBL" id="CAOF01000006">
    <property type="protein sequence ID" value="CCO44172.1"/>
    <property type="molecule type" value="Genomic_DNA"/>
</dbReference>
<keyword evidence="10 20" id="KW-0285">Flavoprotein</keyword>
<evidence type="ECO:0000256" key="20">
    <source>
        <dbReference type="HAMAP-Rule" id="MF_00037"/>
    </source>
</evidence>
<evidence type="ECO:0000256" key="12">
    <source>
        <dbReference type="ARBA" id="ARBA00022857"/>
    </source>
</evidence>
<dbReference type="SUPFAM" id="SSF56176">
    <property type="entry name" value="FAD-binding/transporter-associated domain-like"/>
    <property type="match status" value="1"/>
</dbReference>
<evidence type="ECO:0000256" key="3">
    <source>
        <dbReference type="ARBA" id="ARBA00004496"/>
    </source>
</evidence>
<keyword evidence="8 20" id="KW-0963">Cytoplasm</keyword>
<dbReference type="GO" id="GO:0008762">
    <property type="term" value="F:UDP-N-acetylmuramate dehydrogenase activity"/>
    <property type="evidence" value="ECO:0007669"/>
    <property type="project" value="UniProtKB-UniRule"/>
</dbReference>
<dbReference type="InterPro" id="IPR016169">
    <property type="entry name" value="FAD-bd_PCMH_sub2"/>
</dbReference>
<evidence type="ECO:0000256" key="9">
    <source>
        <dbReference type="ARBA" id="ARBA00022618"/>
    </source>
</evidence>
<dbReference type="GO" id="GO:0071949">
    <property type="term" value="F:FAD binding"/>
    <property type="evidence" value="ECO:0007669"/>
    <property type="project" value="InterPro"/>
</dbReference>
<keyword evidence="14 20" id="KW-0573">Peptidoglycan synthesis</keyword>
<evidence type="ECO:0000313" key="22">
    <source>
        <dbReference type="EMBL" id="CCO44172.1"/>
    </source>
</evidence>
<dbReference type="NCBIfam" id="TIGR00179">
    <property type="entry name" value="murB"/>
    <property type="match status" value="1"/>
</dbReference>
<dbReference type="GO" id="GO:0008360">
    <property type="term" value="P:regulation of cell shape"/>
    <property type="evidence" value="ECO:0007669"/>
    <property type="project" value="UniProtKB-KW"/>
</dbReference>
<evidence type="ECO:0000256" key="4">
    <source>
        <dbReference type="ARBA" id="ARBA00004752"/>
    </source>
</evidence>
<dbReference type="Gene3D" id="3.30.465.10">
    <property type="match status" value="1"/>
</dbReference>
<keyword evidence="16 20" id="KW-0131">Cell cycle</keyword>
<feature type="active site" evidence="20">
    <location>
        <position position="328"/>
    </location>
</feature>
<sequence>MQIYQNQSLKPFHTFGLEVHCQHMVKITSVSDLRNSLNHPELKPLSKLMLGKGSNVLFTEDFSGVVLLNQLMGKSVTESEEYFHLHVSGGEDWPQFVEWTLEQGYSGLENLALIPGCVGSAPIQNIGAYGVELKDVCEYVDYYCHESDSVIRLSNEECQFGYRDSVFKKNLKDKATVVAVGFLLKKDWKPNVEYGPLKALDSESRTARNIFERVCDIRRSKLPDPALLGNAGSFFKNPVISKDQFDQLQALYPEMVGYNVGEQVKVAAGWLIDHAGLKGTEVGGAQVHPDQALVLVNTNNATPADILKLAALVRDKVQEKYQIRLEHEVRFIGSHKETNLTECLEKPHES</sequence>
<evidence type="ECO:0000256" key="1">
    <source>
        <dbReference type="ARBA" id="ARBA00001974"/>
    </source>
</evidence>
<dbReference type="SUPFAM" id="SSF56194">
    <property type="entry name" value="Uridine diphospho-N-Acetylenolpyruvylglucosamine reductase, MurB, C-terminal domain"/>
    <property type="match status" value="1"/>
</dbReference>
<dbReference type="Pfam" id="PF02873">
    <property type="entry name" value="MurB_C"/>
    <property type="match status" value="1"/>
</dbReference>
<evidence type="ECO:0000256" key="15">
    <source>
        <dbReference type="ARBA" id="ARBA00023002"/>
    </source>
</evidence>